<feature type="region of interest" description="Disordered" evidence="1">
    <location>
        <begin position="1"/>
        <end position="30"/>
    </location>
</feature>
<dbReference type="GeneID" id="37270110"/>
<proteinExistence type="predicted"/>
<keyword evidence="3" id="KW-1185">Reference proteome</keyword>
<gene>
    <name evidence="2" type="ORF">FA09DRAFT_330348</name>
</gene>
<dbReference type="EMBL" id="KZ819294">
    <property type="protein sequence ID" value="PWN97690.1"/>
    <property type="molecule type" value="Genomic_DNA"/>
</dbReference>
<reference evidence="2 3" key="1">
    <citation type="journal article" date="2018" name="Mol. Biol. Evol.">
        <title>Broad Genomic Sampling Reveals a Smut Pathogenic Ancestry of the Fungal Clade Ustilaginomycotina.</title>
        <authorList>
            <person name="Kijpornyongpan T."/>
            <person name="Mondo S.J."/>
            <person name="Barry K."/>
            <person name="Sandor L."/>
            <person name="Lee J."/>
            <person name="Lipzen A."/>
            <person name="Pangilinan J."/>
            <person name="LaButti K."/>
            <person name="Hainaut M."/>
            <person name="Henrissat B."/>
            <person name="Grigoriev I.V."/>
            <person name="Spatafora J.W."/>
            <person name="Aime M.C."/>
        </authorList>
    </citation>
    <scope>NUCLEOTIDE SEQUENCE [LARGE SCALE GENOMIC DNA]</scope>
    <source>
        <strain evidence="2 3">MCA 4186</strain>
    </source>
</reference>
<feature type="compositionally biased region" description="Basic and acidic residues" evidence="1">
    <location>
        <begin position="8"/>
        <end position="21"/>
    </location>
</feature>
<evidence type="ECO:0000313" key="2">
    <source>
        <dbReference type="EMBL" id="PWN97690.1"/>
    </source>
</evidence>
<accession>A0A316Z7E6</accession>
<protein>
    <submittedName>
        <fullName evidence="2">Uncharacterized protein</fullName>
    </submittedName>
</protein>
<feature type="region of interest" description="Disordered" evidence="1">
    <location>
        <begin position="46"/>
        <end position="110"/>
    </location>
</feature>
<dbReference type="AlphaFoldDB" id="A0A316Z7E6"/>
<evidence type="ECO:0000256" key="1">
    <source>
        <dbReference type="SAM" id="MobiDB-lite"/>
    </source>
</evidence>
<organism evidence="2 3">
    <name type="scientific">Tilletiopsis washingtonensis</name>
    <dbReference type="NCBI Taxonomy" id="58919"/>
    <lineage>
        <taxon>Eukaryota</taxon>
        <taxon>Fungi</taxon>
        <taxon>Dikarya</taxon>
        <taxon>Basidiomycota</taxon>
        <taxon>Ustilaginomycotina</taxon>
        <taxon>Exobasidiomycetes</taxon>
        <taxon>Entylomatales</taxon>
        <taxon>Entylomatales incertae sedis</taxon>
        <taxon>Tilletiopsis</taxon>
    </lineage>
</organism>
<sequence length="110" mass="11652">MLMLQQAARRDAACSSKDRARWPVPRPLHGPFSLPVVAEGAGRASGWLVSSQPPGDLPVPPSALEHAAPRVPAQGMRRAPAGADAFPDESCAQSCREEGAQSRKQPPPPR</sequence>
<dbReference type="RefSeq" id="XP_025597969.1">
    <property type="nucleotide sequence ID" value="XM_025742566.1"/>
</dbReference>
<dbReference type="Proteomes" id="UP000245946">
    <property type="component" value="Unassembled WGS sequence"/>
</dbReference>
<name>A0A316Z7E6_9BASI</name>
<evidence type="ECO:0000313" key="3">
    <source>
        <dbReference type="Proteomes" id="UP000245946"/>
    </source>
</evidence>